<dbReference type="AlphaFoldDB" id="A0A813FWG9"/>
<dbReference type="OrthoDB" id="427521at2759"/>
<dbReference type="GO" id="GO:0005634">
    <property type="term" value="C:nucleus"/>
    <property type="evidence" value="ECO:0007669"/>
    <property type="project" value="TreeGrafter"/>
</dbReference>
<dbReference type="PANTHER" id="PTHR28626">
    <property type="entry name" value="SRR1-LIKE PROTEIN"/>
    <property type="match status" value="1"/>
</dbReference>
<protein>
    <recommendedName>
        <fullName evidence="3">SRR1-like domain-containing protein</fullName>
    </recommendedName>
</protein>
<keyword evidence="6" id="KW-1185">Reference proteome</keyword>
<dbReference type="InterPro" id="IPR040044">
    <property type="entry name" value="SRR1L"/>
</dbReference>
<comment type="caution">
    <text evidence="4">The sequence shown here is derived from an EMBL/GenBank/DDBJ whole genome shotgun (WGS) entry which is preliminary data.</text>
</comment>
<organism evidence="4 6">
    <name type="scientific">Polarella glacialis</name>
    <name type="common">Dinoflagellate</name>
    <dbReference type="NCBI Taxonomy" id="89957"/>
    <lineage>
        <taxon>Eukaryota</taxon>
        <taxon>Sar</taxon>
        <taxon>Alveolata</taxon>
        <taxon>Dinophyceae</taxon>
        <taxon>Suessiales</taxon>
        <taxon>Suessiaceae</taxon>
        <taxon>Polarella</taxon>
    </lineage>
</organism>
<dbReference type="EMBL" id="CAJNNV010025926">
    <property type="protein sequence ID" value="CAE8616642.1"/>
    <property type="molecule type" value="Genomic_DNA"/>
</dbReference>
<feature type="domain" description="SRR1-like" evidence="3">
    <location>
        <begin position="118"/>
        <end position="296"/>
    </location>
</feature>
<dbReference type="OMA" id="HANWSSK"/>
<gene>
    <name evidence="4" type="ORF">PGLA1383_LOCUS34316</name>
    <name evidence="5" type="ORF">PGLA2088_LOCUS49555</name>
</gene>
<dbReference type="InterPro" id="IPR012942">
    <property type="entry name" value="SRR1-like"/>
</dbReference>
<evidence type="ECO:0000256" key="2">
    <source>
        <dbReference type="SAM" id="MobiDB-lite"/>
    </source>
</evidence>
<feature type="region of interest" description="Disordered" evidence="2">
    <location>
        <begin position="1"/>
        <end position="29"/>
    </location>
</feature>
<dbReference type="EMBL" id="CAJNNW010037090">
    <property type="protein sequence ID" value="CAE8739304.1"/>
    <property type="molecule type" value="Genomic_DNA"/>
</dbReference>
<evidence type="ECO:0000259" key="3">
    <source>
        <dbReference type="Pfam" id="PF07985"/>
    </source>
</evidence>
<dbReference type="PANTHER" id="PTHR28626:SF3">
    <property type="entry name" value="SRR1-LIKE PROTEIN"/>
    <property type="match status" value="1"/>
</dbReference>
<dbReference type="GO" id="GO:0005737">
    <property type="term" value="C:cytoplasm"/>
    <property type="evidence" value="ECO:0007669"/>
    <property type="project" value="TreeGrafter"/>
</dbReference>
<dbReference type="Pfam" id="PF07985">
    <property type="entry name" value="SRR1"/>
    <property type="match status" value="1"/>
</dbReference>
<evidence type="ECO:0000313" key="4">
    <source>
        <dbReference type="EMBL" id="CAE8616642.1"/>
    </source>
</evidence>
<dbReference type="Proteomes" id="UP000654075">
    <property type="component" value="Unassembled WGS sequence"/>
</dbReference>
<evidence type="ECO:0000256" key="1">
    <source>
        <dbReference type="ARBA" id="ARBA00009856"/>
    </source>
</evidence>
<evidence type="ECO:0000313" key="5">
    <source>
        <dbReference type="EMBL" id="CAE8739304.1"/>
    </source>
</evidence>
<reference evidence="4" key="1">
    <citation type="submission" date="2021-02" db="EMBL/GenBank/DDBJ databases">
        <authorList>
            <person name="Dougan E. K."/>
            <person name="Rhodes N."/>
            <person name="Thang M."/>
            <person name="Chan C."/>
        </authorList>
    </citation>
    <scope>NUCLEOTIDE SEQUENCE</scope>
</reference>
<proteinExistence type="inferred from homology"/>
<accession>A0A813FWG9</accession>
<name>A0A813FWG9_POLGL</name>
<sequence>MSEEGPDTTEWKVKSRKRPGRRPGNSGHAAHEVQALQVEYCDEPLDPAAAARTAARVRERAVSLRGSSFLTAACTAATEVFQAGALLSCSSSEGLRRGSGGKESLEGASCSGGSSGVRLLCLGIGSPEASASSVWQLALAWLLAEDLGISDRTWADPQMRRSDAAAGEQLGFRAVEPELLPDGSSASSDGRPLLLFMPHCDRALYEMVLAANCSAHAGGRCGSLEGATSCQLGDVVILGNSFQVYAQRDELGVVPSGTPGAARTDSLLRRLLPALREQLLPIFQPCPEAFNDLAVISFPAAELARWHESQFSGH</sequence>
<dbReference type="Proteomes" id="UP000626109">
    <property type="component" value="Unassembled WGS sequence"/>
</dbReference>
<comment type="similarity">
    <text evidence="1">Belongs to the SRR1 family.</text>
</comment>
<evidence type="ECO:0000313" key="6">
    <source>
        <dbReference type="Proteomes" id="UP000654075"/>
    </source>
</evidence>